<name>A0ABW4Y8G4_9GAMM</name>
<gene>
    <name evidence="1" type="ORF">ACFSJC_11030</name>
</gene>
<dbReference type="Proteomes" id="UP001597337">
    <property type="component" value="Unassembled WGS sequence"/>
</dbReference>
<proteinExistence type="predicted"/>
<reference evidence="2" key="1">
    <citation type="journal article" date="2019" name="Int. J. Syst. Evol. Microbiol.">
        <title>The Global Catalogue of Microorganisms (GCM) 10K type strain sequencing project: providing services to taxonomists for standard genome sequencing and annotation.</title>
        <authorList>
            <consortium name="The Broad Institute Genomics Platform"/>
            <consortium name="The Broad Institute Genome Sequencing Center for Infectious Disease"/>
            <person name="Wu L."/>
            <person name="Ma J."/>
        </authorList>
    </citation>
    <scope>NUCLEOTIDE SEQUENCE [LARGE SCALE GENOMIC DNA]</scope>
    <source>
        <strain evidence="2">KACC 12597</strain>
    </source>
</reference>
<organism evidence="1 2">
    <name type="scientific">Thiorhodococcus fuscus</name>
    <dbReference type="NCBI Taxonomy" id="527200"/>
    <lineage>
        <taxon>Bacteria</taxon>
        <taxon>Pseudomonadati</taxon>
        <taxon>Pseudomonadota</taxon>
        <taxon>Gammaproteobacteria</taxon>
        <taxon>Chromatiales</taxon>
        <taxon>Chromatiaceae</taxon>
        <taxon>Thiorhodococcus</taxon>
    </lineage>
</organism>
<accession>A0ABW4Y8G4</accession>
<evidence type="ECO:0000313" key="2">
    <source>
        <dbReference type="Proteomes" id="UP001597337"/>
    </source>
</evidence>
<dbReference type="EMBL" id="JBHUHX010000024">
    <property type="protein sequence ID" value="MFD2112374.1"/>
    <property type="molecule type" value="Genomic_DNA"/>
</dbReference>
<protein>
    <submittedName>
        <fullName evidence="1">Uncharacterized protein</fullName>
    </submittedName>
</protein>
<keyword evidence="2" id="KW-1185">Reference proteome</keyword>
<comment type="caution">
    <text evidence="1">The sequence shown here is derived from an EMBL/GenBank/DDBJ whole genome shotgun (WGS) entry which is preliminary data.</text>
</comment>
<evidence type="ECO:0000313" key="1">
    <source>
        <dbReference type="EMBL" id="MFD2112374.1"/>
    </source>
</evidence>
<sequence>MPATKLTASPRARQLIAPLLVPSDAPFKDYLRAADYCTAVMNYTESHEDREYLAQWRAAFTALMVSPQEKQIELLKQLRQVFQVERSPMATLRSVKRRTK</sequence>
<dbReference type="RefSeq" id="WP_386026593.1">
    <property type="nucleotide sequence ID" value="NZ_JBHUHX010000024.1"/>
</dbReference>